<sequence length="238" mass="26600">MSIYPLITPSLHPDNIKHLQGYDEETASYVHIAAQALSEAYEGINDIHKAREASKRNPVWNEAAQLIQTDDFANKKLLKITKSIDSANANLSKSIAHIEKELTTPLTAGANDPVANEIRSHVKNMNNSKRRKFIEEAQQKKDLQTLQALLGAPSYLSGLTDIEVQHYTRQLHEIQNPALAKRLKVMKNAATLLGERGGLVFKEVEKAVGKPSHVIQKLRKAKNEAEQAFILNDQRVDL</sequence>
<reference evidence="1 2" key="1">
    <citation type="submission" date="2016-09" db="EMBL/GenBank/DDBJ databases">
        <authorList>
            <person name="Capua I."/>
            <person name="De Benedictis P."/>
            <person name="Joannis T."/>
            <person name="Lombin L.H."/>
            <person name="Cattoli G."/>
        </authorList>
    </citation>
    <scope>NUCLEOTIDE SEQUENCE [LARGE SCALE GENOMIC DNA]</scope>
    <source>
        <strain evidence="1 2">ANC 4671</strain>
    </source>
</reference>
<proteinExistence type="predicted"/>
<evidence type="ECO:0000313" key="1">
    <source>
        <dbReference type="EMBL" id="OEY97797.1"/>
    </source>
</evidence>
<dbReference type="Proteomes" id="UP000185895">
    <property type="component" value="Unassembled WGS sequence"/>
</dbReference>
<organism evidence="1 2">
    <name type="scientific">Acinetobacter qingfengensis</name>
    <dbReference type="NCBI Taxonomy" id="1262585"/>
    <lineage>
        <taxon>Bacteria</taxon>
        <taxon>Pseudomonadati</taxon>
        <taxon>Pseudomonadota</taxon>
        <taxon>Gammaproteobacteria</taxon>
        <taxon>Moraxellales</taxon>
        <taxon>Moraxellaceae</taxon>
        <taxon>Acinetobacter</taxon>
    </lineage>
</organism>
<keyword evidence="2" id="KW-1185">Reference proteome</keyword>
<name>A0A1E7REY8_9GAMM</name>
<protein>
    <submittedName>
        <fullName evidence="1">Uncharacterized protein</fullName>
    </submittedName>
</protein>
<accession>A0A1E7REY8</accession>
<dbReference type="OrthoDB" id="9152855at2"/>
<dbReference type="AlphaFoldDB" id="A0A1E7REY8"/>
<gene>
    <name evidence="1" type="ORF">BJI46_07810</name>
</gene>
<dbReference type="EMBL" id="MKKK01000003">
    <property type="protein sequence ID" value="OEY97797.1"/>
    <property type="molecule type" value="Genomic_DNA"/>
</dbReference>
<comment type="caution">
    <text evidence="1">The sequence shown here is derived from an EMBL/GenBank/DDBJ whole genome shotgun (WGS) entry which is preliminary data.</text>
</comment>
<dbReference type="STRING" id="1262585.BJI46_07810"/>
<dbReference type="RefSeq" id="WP_021511472.1">
    <property type="nucleotide sequence ID" value="NZ_MKKK01000003.1"/>
</dbReference>
<evidence type="ECO:0000313" key="2">
    <source>
        <dbReference type="Proteomes" id="UP000185895"/>
    </source>
</evidence>